<feature type="chain" id="PRO_5047093052" description="Zinc resistance-associated protein" evidence="2">
    <location>
        <begin position="21"/>
        <end position="200"/>
    </location>
</feature>
<protein>
    <recommendedName>
        <fullName evidence="5">Zinc resistance-associated protein</fullName>
    </recommendedName>
</protein>
<evidence type="ECO:0000313" key="4">
    <source>
        <dbReference type="Proteomes" id="UP000638570"/>
    </source>
</evidence>
<dbReference type="RefSeq" id="WP_202083472.1">
    <property type="nucleotide sequence ID" value="NZ_JAERTZ010000015.1"/>
</dbReference>
<dbReference type="Gene3D" id="1.20.120.1490">
    <property type="match status" value="1"/>
</dbReference>
<dbReference type="Proteomes" id="UP000638570">
    <property type="component" value="Unassembled WGS sequence"/>
</dbReference>
<evidence type="ECO:0000313" key="3">
    <source>
        <dbReference type="EMBL" id="MBL1377013.1"/>
    </source>
</evidence>
<evidence type="ECO:0000256" key="1">
    <source>
        <dbReference type="SAM" id="MobiDB-lite"/>
    </source>
</evidence>
<proteinExistence type="predicted"/>
<evidence type="ECO:0008006" key="5">
    <source>
        <dbReference type="Google" id="ProtNLM"/>
    </source>
</evidence>
<gene>
    <name evidence="3" type="ORF">JKV55_06645</name>
</gene>
<organism evidence="3 4">
    <name type="scientific">Zobellella iuensis</name>
    <dbReference type="NCBI Taxonomy" id="2803811"/>
    <lineage>
        <taxon>Bacteria</taxon>
        <taxon>Pseudomonadati</taxon>
        <taxon>Pseudomonadota</taxon>
        <taxon>Gammaproteobacteria</taxon>
        <taxon>Aeromonadales</taxon>
        <taxon>Aeromonadaceae</taxon>
        <taxon>Zobellella</taxon>
    </lineage>
</organism>
<keyword evidence="2" id="KW-0732">Signal</keyword>
<evidence type="ECO:0000256" key="2">
    <source>
        <dbReference type="SAM" id="SignalP"/>
    </source>
</evidence>
<keyword evidence="4" id="KW-1185">Reference proteome</keyword>
<name>A0ABS1QSC4_9GAMM</name>
<feature type="region of interest" description="Disordered" evidence="1">
    <location>
        <begin position="177"/>
        <end position="200"/>
    </location>
</feature>
<reference evidence="4" key="1">
    <citation type="submission" date="2021-01" db="EMBL/GenBank/DDBJ databases">
        <title>Genome public.</title>
        <authorList>
            <person name="Liu C."/>
            <person name="Sun Q."/>
        </authorList>
    </citation>
    <scope>NUCLEOTIDE SEQUENCE [LARGE SCALE GENOMIC DNA]</scope>
    <source>
        <strain evidence="4">CGMCC 1.18722</strain>
    </source>
</reference>
<feature type="compositionally biased region" description="Basic and acidic residues" evidence="1">
    <location>
        <begin position="188"/>
        <end position="200"/>
    </location>
</feature>
<comment type="caution">
    <text evidence="3">The sequence shown here is derived from an EMBL/GenBank/DDBJ whole genome shotgun (WGS) entry which is preliminary data.</text>
</comment>
<dbReference type="EMBL" id="JAERTZ010000015">
    <property type="protein sequence ID" value="MBL1377013.1"/>
    <property type="molecule type" value="Genomic_DNA"/>
</dbReference>
<sequence>MLRYVTFPFAALLFSGLAQASDGRHHHNHHSPYAGFQEREIKSLSEADMTELRRGGGWGLALPAELNGIPGPAHLLELQEELPLDEAQRAAVRQLFEQMREEAISAGERLIQAELALEQALKGGSIGKAELRQRIAEAEAVRAELRFVHLSRHLDTVTLLSEAQIRRYQALRGYGSAASPCEQVPPGHDPERFRQHMGCE</sequence>
<accession>A0ABS1QSC4</accession>
<feature type="signal peptide" evidence="2">
    <location>
        <begin position="1"/>
        <end position="20"/>
    </location>
</feature>